<evidence type="ECO:0000313" key="1">
    <source>
        <dbReference type="EMBL" id="EEQ94570.1"/>
    </source>
</evidence>
<dbReference type="HOGENOM" id="CLU_2465991_0_0_5"/>
<dbReference type="AlphaFoldDB" id="C4WQR1"/>
<name>C4WQR1_9HYPH</name>
<comment type="caution">
    <text evidence="1">The sequence shown here is derived from an EMBL/GenBank/DDBJ whole genome shotgun (WGS) entry which is preliminary data.</text>
</comment>
<sequence length="88" mass="9590">MTEPPMLLNDAQAQALYKAIQALNEGGCQLLTASFDAFALGEAIIDVCTHTDDRIELRSAGNVLKYTSTYPLSQLPIVCKHCDCLSEE</sequence>
<evidence type="ECO:0000313" key="2">
    <source>
        <dbReference type="Proteomes" id="UP000004386"/>
    </source>
</evidence>
<organism evidence="1 2">
    <name type="scientific">Brucella intermedia LMG 3301</name>
    <dbReference type="NCBI Taxonomy" id="641118"/>
    <lineage>
        <taxon>Bacteria</taxon>
        <taxon>Pseudomonadati</taxon>
        <taxon>Pseudomonadota</taxon>
        <taxon>Alphaproteobacteria</taxon>
        <taxon>Hyphomicrobiales</taxon>
        <taxon>Brucellaceae</taxon>
        <taxon>Brucella/Ochrobactrum group</taxon>
        <taxon>Brucella</taxon>
    </lineage>
</organism>
<dbReference type="EMBL" id="ACQA01000002">
    <property type="protein sequence ID" value="EEQ94570.1"/>
    <property type="molecule type" value="Genomic_DNA"/>
</dbReference>
<reference evidence="1 2" key="1">
    <citation type="submission" date="2009-05" db="EMBL/GenBank/DDBJ databases">
        <authorList>
            <person name="Setubal J.C."/>
            <person name="Boyle S."/>
            <person name="Crasta O.R."/>
            <person name="Gillespie J.J."/>
            <person name="Kenyon R.W."/>
            <person name="Lu J."/>
            <person name="Mane S."/>
            <person name="Nagrani S."/>
            <person name="Shallom J.M."/>
            <person name="Shallom S."/>
            <person name="Shukla M."/>
            <person name="Snyder E.E."/>
            <person name="Sobral B.W."/>
            <person name="Wattam A.R."/>
            <person name="Will R."/>
            <person name="Williams K."/>
            <person name="Yoo H."/>
            <person name="Munk C."/>
            <person name="Tapia R."/>
            <person name="Green L."/>
            <person name="Rogers Y."/>
            <person name="Detter J.C."/>
            <person name="Bruce D."/>
            <person name="Brettin T.S."/>
            <person name="Tsolis R."/>
        </authorList>
    </citation>
    <scope>NUCLEOTIDE SEQUENCE [LARGE SCALE GENOMIC DNA]</scope>
    <source>
        <strain evidence="1 2">LMG 3301</strain>
    </source>
</reference>
<dbReference type="Proteomes" id="UP000004386">
    <property type="component" value="Unassembled WGS sequence"/>
</dbReference>
<gene>
    <name evidence="1" type="ORF">OINT_2001807</name>
</gene>
<protein>
    <submittedName>
        <fullName evidence="1">Uncharacterized protein</fullName>
    </submittedName>
</protein>
<accession>C4WQR1</accession>
<proteinExistence type="predicted"/>